<keyword evidence="3" id="KW-1185">Reference proteome</keyword>
<evidence type="ECO:0000313" key="3">
    <source>
        <dbReference type="Proteomes" id="UP000634455"/>
    </source>
</evidence>
<evidence type="ECO:0000259" key="1">
    <source>
        <dbReference type="Pfam" id="PF07859"/>
    </source>
</evidence>
<evidence type="ECO:0000313" key="2">
    <source>
        <dbReference type="EMBL" id="GHA45983.1"/>
    </source>
</evidence>
<dbReference type="PANTHER" id="PTHR23024:SF24">
    <property type="entry name" value="ALPHA_BETA HYDROLASE FOLD-3 DOMAIN-CONTAINING PROTEIN"/>
    <property type="match status" value="1"/>
</dbReference>
<dbReference type="EMBL" id="BMZF01000001">
    <property type="protein sequence ID" value="GHA45983.1"/>
    <property type="molecule type" value="Genomic_DNA"/>
</dbReference>
<dbReference type="InterPro" id="IPR050466">
    <property type="entry name" value="Carboxylest/Gibb_receptor"/>
</dbReference>
<gene>
    <name evidence="2" type="ORF">GCM10008927_08920</name>
</gene>
<name>A0ABQ3D116_9RHOB</name>
<dbReference type="RefSeq" id="WP_189639334.1">
    <property type="nucleotide sequence ID" value="NZ_BMZF01000001.1"/>
</dbReference>
<dbReference type="Pfam" id="PF07859">
    <property type="entry name" value="Abhydrolase_3"/>
    <property type="match status" value="1"/>
</dbReference>
<dbReference type="InterPro" id="IPR013094">
    <property type="entry name" value="AB_hydrolase_3"/>
</dbReference>
<organism evidence="2 3">
    <name type="scientific">Paramylibacter ulvae</name>
    <dbReference type="NCBI Taxonomy" id="1651968"/>
    <lineage>
        <taxon>Bacteria</taxon>
        <taxon>Pseudomonadati</taxon>
        <taxon>Pseudomonadota</taxon>
        <taxon>Alphaproteobacteria</taxon>
        <taxon>Rhodobacterales</taxon>
        <taxon>Paracoccaceae</taxon>
        <taxon>Paramylibacter</taxon>
    </lineage>
</organism>
<dbReference type="Proteomes" id="UP000634455">
    <property type="component" value="Unassembled WGS sequence"/>
</dbReference>
<reference evidence="3" key="1">
    <citation type="journal article" date="2019" name="Int. J. Syst. Evol. Microbiol.">
        <title>The Global Catalogue of Microorganisms (GCM) 10K type strain sequencing project: providing services to taxonomists for standard genome sequencing and annotation.</title>
        <authorList>
            <consortium name="The Broad Institute Genomics Platform"/>
            <consortium name="The Broad Institute Genome Sequencing Center for Infectious Disease"/>
            <person name="Wu L."/>
            <person name="Ma J."/>
        </authorList>
    </citation>
    <scope>NUCLEOTIDE SEQUENCE [LARGE SCALE GENOMIC DNA]</scope>
    <source>
        <strain evidence="3">KCTC 32465</strain>
    </source>
</reference>
<dbReference type="InterPro" id="IPR029058">
    <property type="entry name" value="AB_hydrolase_fold"/>
</dbReference>
<comment type="caution">
    <text evidence="2">The sequence shown here is derived from an EMBL/GenBank/DDBJ whole genome shotgun (WGS) entry which is preliminary data.</text>
</comment>
<proteinExistence type="predicted"/>
<protein>
    <submittedName>
        <fullName evidence="2">Lipase/esterase</fullName>
    </submittedName>
</protein>
<accession>A0ABQ3D116</accession>
<dbReference type="Gene3D" id="3.40.50.1820">
    <property type="entry name" value="alpha/beta hydrolase"/>
    <property type="match status" value="1"/>
</dbReference>
<dbReference type="PANTHER" id="PTHR23024">
    <property type="entry name" value="ARYLACETAMIDE DEACETYLASE"/>
    <property type="match status" value="1"/>
</dbReference>
<feature type="domain" description="Alpha/beta hydrolase fold-3" evidence="1">
    <location>
        <begin position="82"/>
        <end position="279"/>
    </location>
</feature>
<sequence>MDYKTKIDEQTWAFIHKTAQFHPPETASFPIEEQRRIYDDMCKSFHAGHPDGLGVETTSMNGVPVRIYAPSDSAMLESGVTIVYIHGGGFVVGGLDSHDDICAEISARTKRRVVAIDYRLTPEHKHPAAFDDVITAINSIAARYQTPLLLVGDSAGGNLVAAASGALRGDDIAIIGQVLVYPAFGGDMTKGSYITHANAPMLSLKDVEFYHTIRGTPPKEDPTFAPLGGTDFTALPPSVIFSAECDPLCDDGRDYRDAMLRDGGKAYWICETGLVHGYLRARNSVDRVRDSFDRIIHAISSLSNHVWPYS</sequence>
<dbReference type="SUPFAM" id="SSF53474">
    <property type="entry name" value="alpha/beta-Hydrolases"/>
    <property type="match status" value="1"/>
</dbReference>